<organism evidence="1 2">
    <name type="scientific">Komagataeibacter intermedius NRIC 0521</name>
    <dbReference type="NCBI Taxonomy" id="1307934"/>
    <lineage>
        <taxon>Bacteria</taxon>
        <taxon>Pseudomonadati</taxon>
        <taxon>Pseudomonadota</taxon>
        <taxon>Alphaproteobacteria</taxon>
        <taxon>Acetobacterales</taxon>
        <taxon>Acetobacteraceae</taxon>
        <taxon>Komagataeibacter</taxon>
    </lineage>
</organism>
<gene>
    <name evidence="1" type="ORF">AA0521_1636</name>
</gene>
<comment type="caution">
    <text evidence="1">The sequence shown here is derived from an EMBL/GenBank/DDBJ whole genome shotgun (WGS) entry which is preliminary data.</text>
</comment>
<name>A0ABQ0PIB6_9PROT</name>
<evidence type="ECO:0000313" key="2">
    <source>
        <dbReference type="Proteomes" id="UP001061452"/>
    </source>
</evidence>
<keyword evidence="2" id="KW-1185">Reference proteome</keyword>
<evidence type="ECO:0000313" key="1">
    <source>
        <dbReference type="EMBL" id="GBQ70238.1"/>
    </source>
</evidence>
<dbReference type="Proteomes" id="UP001061452">
    <property type="component" value="Unassembled WGS sequence"/>
</dbReference>
<sequence length="522" mass="59401">MNSKTDNLDKILQYFPTGTAEGERSILDKVFIYADEFKQIISPIPGSPVLLIGEKGSGKSALLDFSSRLTNSQGIPTVSLTPFDIDTSGLATNASTGDMVRAFYDILLIAVAKKISEENSGWFDGDYANLYYAAVDANARKSDFPGKIGKFIAEIAKGPTKIDLVSAFPHLTETTRSDVELSAQKIVGKKSFYLFIDDTDQISNPDDSSHLNRVWAIILASRRIAEKIPELKCIVTLRSEVWVRLQRDETGQRDQADHFRNLVVNMYGTREHIIRIVRRRLSLASNKNTEDDTIYDDFFDEKKAHAPQSSDLRTWENLITVRSRERPRDTIQLISTLAKEALKNGKNKIDQKVFIDVMPVFSKRISDQFGQETTIECPQALEILKTFASAEYDHTGFTMSAEGALEHFKKIPSKFTITLFGKTIRPGNEIQAFELWQFFYQEKVINARASDIETRDGFKHLDPENDAFLVSKARWNDLQKYLWEINTAYRDYLVFLQKEDGKYSGLAIKRPAGNRKRRNSRR</sequence>
<dbReference type="InterPro" id="IPR027417">
    <property type="entry name" value="P-loop_NTPase"/>
</dbReference>
<evidence type="ECO:0008006" key="3">
    <source>
        <dbReference type="Google" id="ProtNLM"/>
    </source>
</evidence>
<protein>
    <recommendedName>
        <fullName evidence="3">ATP-binding protein</fullName>
    </recommendedName>
</protein>
<dbReference type="InterPro" id="IPR059206">
    <property type="entry name" value="Sll1717-like"/>
</dbReference>
<reference evidence="1" key="1">
    <citation type="submission" date="2013-04" db="EMBL/GenBank/DDBJ databases">
        <title>The genome sequencing project of 58 acetic acid bacteria.</title>
        <authorList>
            <person name="Okamoto-Kainuma A."/>
            <person name="Ishikawa M."/>
            <person name="Umino S."/>
            <person name="Koizumi Y."/>
            <person name="Shiwa Y."/>
            <person name="Yoshikawa H."/>
            <person name="Matsutani M."/>
            <person name="Matsushita K."/>
        </authorList>
    </citation>
    <scope>NUCLEOTIDE SEQUENCE</scope>
    <source>
        <strain evidence="1">NRIC 0521</strain>
    </source>
</reference>
<proteinExistence type="predicted"/>
<dbReference type="EMBL" id="BAQJ01000076">
    <property type="protein sequence ID" value="GBQ70238.1"/>
    <property type="molecule type" value="Genomic_DNA"/>
</dbReference>
<dbReference type="SUPFAM" id="SSF52540">
    <property type="entry name" value="P-loop containing nucleoside triphosphate hydrolases"/>
    <property type="match status" value="1"/>
</dbReference>
<accession>A0ABQ0PIB6</accession>
<dbReference type="RefSeq" id="WP_148431430.1">
    <property type="nucleotide sequence ID" value="NZ_BAQJ01000076.1"/>
</dbReference>
<dbReference type="NCBIfam" id="NF047389">
    <property type="entry name" value="ATPase_Sll1717"/>
    <property type="match status" value="1"/>
</dbReference>